<keyword evidence="3" id="KW-1185">Reference proteome</keyword>
<dbReference type="AlphaFoldDB" id="T0M993"/>
<gene>
    <name evidence="2" type="ORF">NAPIS_ORF02464</name>
</gene>
<reference evidence="2 3" key="1">
    <citation type="journal article" date="2013" name="BMC Genomics">
        <title>Genome sequencing and comparative genomics of honey bee microsporidia, Nosema apis reveal novel insights into host-parasite interactions.</title>
        <authorList>
            <person name="Chen Yp."/>
            <person name="Pettis J.S."/>
            <person name="Zhao Y."/>
            <person name="Liu X."/>
            <person name="Tallon L.J."/>
            <person name="Sadzewicz L.D."/>
            <person name="Li R."/>
            <person name="Zheng H."/>
            <person name="Huang S."/>
            <person name="Zhang X."/>
            <person name="Hamilton M.C."/>
            <person name="Pernal S.F."/>
            <person name="Melathopoulos A.P."/>
            <person name="Yan X."/>
            <person name="Evans J.D."/>
        </authorList>
    </citation>
    <scope>NUCLEOTIDE SEQUENCE [LARGE SCALE GENOMIC DNA]</scope>
    <source>
        <strain evidence="2 3">BRL 01</strain>
    </source>
</reference>
<protein>
    <submittedName>
        <fullName evidence="2">Wd40 repeat-containing protein</fullName>
    </submittedName>
</protein>
<organism evidence="2 3">
    <name type="scientific">Vairimorpha apis BRL 01</name>
    <dbReference type="NCBI Taxonomy" id="1037528"/>
    <lineage>
        <taxon>Eukaryota</taxon>
        <taxon>Fungi</taxon>
        <taxon>Fungi incertae sedis</taxon>
        <taxon>Microsporidia</taxon>
        <taxon>Nosematidae</taxon>
        <taxon>Vairimorpha</taxon>
    </lineage>
</organism>
<dbReference type="InterPro" id="IPR031492">
    <property type="entry name" value="DUF5101"/>
</dbReference>
<evidence type="ECO:0000313" key="3">
    <source>
        <dbReference type="Proteomes" id="UP000053780"/>
    </source>
</evidence>
<sequence>MRDILKDTTNIKKGKNHKIEKNEKKELLEHIKNVYHTTKDYSFKYDLSKCIEIIEGKENQEVIELKNALEELIKENERLLDENTILYMEKTNKST</sequence>
<evidence type="ECO:0000256" key="1">
    <source>
        <dbReference type="SAM" id="Coils"/>
    </source>
</evidence>
<dbReference type="OrthoDB" id="2186985at2759"/>
<evidence type="ECO:0000313" key="2">
    <source>
        <dbReference type="EMBL" id="EQB59941.1"/>
    </source>
</evidence>
<keyword evidence="1" id="KW-0175">Coiled coil</keyword>
<dbReference type="HOGENOM" id="CLU_177947_0_0_1"/>
<accession>T0M993</accession>
<dbReference type="EMBL" id="KE647346">
    <property type="protein sequence ID" value="EQB59941.1"/>
    <property type="molecule type" value="Genomic_DNA"/>
</dbReference>
<dbReference type="VEuPathDB" id="MicrosporidiaDB:NAPIS_ORF02464"/>
<dbReference type="Pfam" id="PF17031">
    <property type="entry name" value="DUF5101"/>
    <property type="match status" value="1"/>
</dbReference>
<name>T0M993_9MICR</name>
<dbReference type="Proteomes" id="UP000053780">
    <property type="component" value="Unassembled WGS sequence"/>
</dbReference>
<feature type="coiled-coil region" evidence="1">
    <location>
        <begin position="55"/>
        <end position="89"/>
    </location>
</feature>
<proteinExistence type="predicted"/>